<dbReference type="Gene3D" id="3.40.50.850">
    <property type="entry name" value="Isochorismatase-like"/>
    <property type="match status" value="1"/>
</dbReference>
<dbReference type="CDD" id="cd01014">
    <property type="entry name" value="nicotinamidase_related"/>
    <property type="match status" value="1"/>
</dbReference>
<dbReference type="EMBL" id="CP037901">
    <property type="protein sequence ID" value="QBP13906.1"/>
    <property type="molecule type" value="Genomic_DNA"/>
</dbReference>
<accession>A0A482J186</accession>
<dbReference type="InterPro" id="IPR050272">
    <property type="entry name" value="Isochorismatase-like_hydrls"/>
</dbReference>
<protein>
    <submittedName>
        <fullName evidence="3">Cysteine hydrolase</fullName>
    </submittedName>
</protein>
<name>A0A482J186_9BURK</name>
<gene>
    <name evidence="3" type="ORF">DDF84_030680</name>
</gene>
<sequence>MTAALLVIDVQQGLCEGDEAPLAHRDIIDRINDVAGKARTARVPVIFIQHESADDYLPYGSARWQLADGLTVLDSDLRIRKTTPDSFFGTTLEATLKEHGVTHLVICGMHTEYCVDTTTRRALALGYPVRLIEDGHTTVSNAALSAGQIIHHHNLTLTGISSFGPRVRAVPAADITF</sequence>
<dbReference type="AlphaFoldDB" id="A0A482J186"/>
<reference evidence="3 4" key="1">
    <citation type="submission" date="2019-03" db="EMBL/GenBank/DDBJ databases">
        <title>Comparative insights into the high quality Complete genome sequence of highly metal resistant Cupriavidus metallidurans strain BS1 isolated from a gold-copper mine.</title>
        <authorList>
            <person name="Mazhar H.S."/>
            <person name="Rensing C."/>
        </authorList>
    </citation>
    <scope>NUCLEOTIDE SEQUENCE [LARGE SCALE GENOMIC DNA]</scope>
    <source>
        <strain evidence="3 4">BS1</strain>
    </source>
</reference>
<dbReference type="PANTHER" id="PTHR43540">
    <property type="entry name" value="PEROXYUREIDOACRYLATE/UREIDOACRYLATE AMIDOHYDROLASE-RELATED"/>
    <property type="match status" value="1"/>
</dbReference>
<dbReference type="InterPro" id="IPR000868">
    <property type="entry name" value="Isochorismatase-like_dom"/>
</dbReference>
<dbReference type="PANTHER" id="PTHR43540:SF14">
    <property type="entry name" value="ISOCHORISMATASE"/>
    <property type="match status" value="1"/>
</dbReference>
<evidence type="ECO:0000256" key="1">
    <source>
        <dbReference type="ARBA" id="ARBA00022801"/>
    </source>
</evidence>
<dbReference type="GO" id="GO:0016787">
    <property type="term" value="F:hydrolase activity"/>
    <property type="evidence" value="ECO:0007669"/>
    <property type="project" value="UniProtKB-KW"/>
</dbReference>
<dbReference type="SUPFAM" id="SSF52499">
    <property type="entry name" value="Isochorismatase-like hydrolases"/>
    <property type="match status" value="1"/>
</dbReference>
<keyword evidence="1 3" id="KW-0378">Hydrolase</keyword>
<proteinExistence type="predicted"/>
<dbReference type="Proteomes" id="UP000253772">
    <property type="component" value="Chromosome c2"/>
</dbReference>
<dbReference type="RefSeq" id="WP_017513720.1">
    <property type="nucleotide sequence ID" value="NZ_CP037901.1"/>
</dbReference>
<dbReference type="OrthoDB" id="1157330at2"/>
<evidence type="ECO:0000313" key="4">
    <source>
        <dbReference type="Proteomes" id="UP000253772"/>
    </source>
</evidence>
<dbReference type="Pfam" id="PF00857">
    <property type="entry name" value="Isochorismatase"/>
    <property type="match status" value="1"/>
</dbReference>
<organism evidence="3 4">
    <name type="scientific">Cupriavidus metallidurans</name>
    <dbReference type="NCBI Taxonomy" id="119219"/>
    <lineage>
        <taxon>Bacteria</taxon>
        <taxon>Pseudomonadati</taxon>
        <taxon>Pseudomonadota</taxon>
        <taxon>Betaproteobacteria</taxon>
        <taxon>Burkholderiales</taxon>
        <taxon>Burkholderiaceae</taxon>
        <taxon>Cupriavidus</taxon>
    </lineage>
</organism>
<evidence type="ECO:0000313" key="3">
    <source>
        <dbReference type="EMBL" id="QBP13906.1"/>
    </source>
</evidence>
<feature type="domain" description="Isochorismatase-like" evidence="2">
    <location>
        <begin position="3"/>
        <end position="142"/>
    </location>
</feature>
<evidence type="ECO:0000259" key="2">
    <source>
        <dbReference type="Pfam" id="PF00857"/>
    </source>
</evidence>
<dbReference type="InterPro" id="IPR036380">
    <property type="entry name" value="Isochorismatase-like_sf"/>
</dbReference>